<accession>A0ABR2GGZ3</accession>
<evidence type="ECO:0000313" key="1">
    <source>
        <dbReference type="EMBL" id="KAK8602187.1"/>
    </source>
</evidence>
<comment type="caution">
    <text evidence="1">The sequence shown here is derived from an EMBL/GenBank/DDBJ whole genome shotgun (WGS) entry which is preliminary data.</text>
</comment>
<organism evidence="1 2">
    <name type="scientific">Hibiscus sabdariffa</name>
    <name type="common">roselle</name>
    <dbReference type="NCBI Taxonomy" id="183260"/>
    <lineage>
        <taxon>Eukaryota</taxon>
        <taxon>Viridiplantae</taxon>
        <taxon>Streptophyta</taxon>
        <taxon>Embryophyta</taxon>
        <taxon>Tracheophyta</taxon>
        <taxon>Spermatophyta</taxon>
        <taxon>Magnoliopsida</taxon>
        <taxon>eudicotyledons</taxon>
        <taxon>Gunneridae</taxon>
        <taxon>Pentapetalae</taxon>
        <taxon>rosids</taxon>
        <taxon>malvids</taxon>
        <taxon>Malvales</taxon>
        <taxon>Malvaceae</taxon>
        <taxon>Malvoideae</taxon>
        <taxon>Hibiscus</taxon>
    </lineage>
</organism>
<dbReference type="EMBL" id="JBBPBM010000001">
    <property type="protein sequence ID" value="KAK8602187.1"/>
    <property type="molecule type" value="Genomic_DNA"/>
</dbReference>
<reference evidence="1 2" key="1">
    <citation type="journal article" date="2024" name="G3 (Bethesda)">
        <title>Genome assembly of Hibiscus sabdariffa L. provides insights into metabolisms of medicinal natural products.</title>
        <authorList>
            <person name="Kim T."/>
        </authorList>
    </citation>
    <scope>NUCLEOTIDE SEQUENCE [LARGE SCALE GENOMIC DNA]</scope>
    <source>
        <strain evidence="1">TK-2024</strain>
        <tissue evidence="1">Old leaves</tissue>
    </source>
</reference>
<protein>
    <submittedName>
        <fullName evidence="1">Uncharacterized protein</fullName>
    </submittedName>
</protein>
<gene>
    <name evidence="1" type="ORF">V6N12_052004</name>
</gene>
<dbReference type="Proteomes" id="UP001472677">
    <property type="component" value="Unassembled WGS sequence"/>
</dbReference>
<name>A0ABR2GGZ3_9ROSI</name>
<keyword evidence="2" id="KW-1185">Reference proteome</keyword>
<sequence length="220" mass="24849">MGCLMFSRKMATIRFDPTEKHYATSSLAVDYALCSSLLAVINKFAITKFNYPGLLTALQCLTCALEFWVLGKFGFLHHDPFTLDIAKSFCLLLLLFYLATFTDTNLLLHANVELSILSWRPGFFVSSRLLGPPCESTASRWAGGEKENRDAEDNQVLNLHFQNFKNLHIFHVNTSFLPVLLARSSIFVSSAFFALVNNLEARSNHPQIVARKQRSTMVDF</sequence>
<evidence type="ECO:0000313" key="2">
    <source>
        <dbReference type="Proteomes" id="UP001472677"/>
    </source>
</evidence>
<proteinExistence type="predicted"/>